<keyword evidence="3" id="KW-1185">Reference proteome</keyword>
<evidence type="ECO:0000313" key="2">
    <source>
        <dbReference type="EMBL" id="MCX5469146.1"/>
    </source>
</evidence>
<dbReference type="Proteomes" id="UP001146019">
    <property type="component" value="Unassembled WGS sequence"/>
</dbReference>
<proteinExistence type="predicted"/>
<protein>
    <submittedName>
        <fullName evidence="2">Uncharacterized protein</fullName>
    </submittedName>
</protein>
<keyword evidence="1" id="KW-0732">Signal</keyword>
<comment type="caution">
    <text evidence="2">The sequence shown here is derived from an EMBL/GenBank/DDBJ whole genome shotgun (WGS) entry which is preliminary data.</text>
</comment>
<sequence>MKKILKINSISMFFCLSGMMITQLHAESLKDFETTLIQKYYQAGCSSRNECDQYNENISNAIKTKIRKDPASFAYSFPKLTEKKMLKIHFSPDRKIKFYTMDISGGGTMREFTNLIQLKAKTAPITQDLAEVGFIDNIAQVKIENKDVYFITSLFVGSTCSRTYRINSFILNQDKFAPVQIFETKTKNLDSIDVANDCQDWERPLNDFIRISKDLKNVDIMLINNSGKLTDHYLRYQKTGNRYRYIGQTK</sequence>
<reference evidence="2" key="1">
    <citation type="submission" date="2022-11" db="EMBL/GenBank/DDBJ databases">
        <title>Biodiversity and phylogenetic relationships of bacteria.</title>
        <authorList>
            <person name="Machado R.A.R."/>
            <person name="Bhat A."/>
            <person name="Loulou A."/>
            <person name="Kallel S."/>
        </authorList>
    </citation>
    <scope>NUCLEOTIDE SEQUENCE</scope>
    <source>
        <strain evidence="2">A-IN1</strain>
    </source>
</reference>
<feature type="chain" id="PRO_5040965105" evidence="1">
    <location>
        <begin position="27"/>
        <end position="250"/>
    </location>
</feature>
<organism evidence="2 3">
    <name type="scientific">Acinetobacter nematophilus</name>
    <dbReference type="NCBI Taxonomy" id="2994642"/>
    <lineage>
        <taxon>Bacteria</taxon>
        <taxon>Pseudomonadati</taxon>
        <taxon>Pseudomonadota</taxon>
        <taxon>Gammaproteobacteria</taxon>
        <taxon>Moraxellales</taxon>
        <taxon>Moraxellaceae</taxon>
        <taxon>Acinetobacter</taxon>
    </lineage>
</organism>
<dbReference type="RefSeq" id="WP_266131204.1">
    <property type="nucleotide sequence ID" value="NZ_JAPKMY010000009.1"/>
</dbReference>
<accession>A0A9X3IIF2</accession>
<feature type="signal peptide" evidence="1">
    <location>
        <begin position="1"/>
        <end position="26"/>
    </location>
</feature>
<gene>
    <name evidence="2" type="ORF">OSH00_15560</name>
</gene>
<evidence type="ECO:0000313" key="3">
    <source>
        <dbReference type="Proteomes" id="UP001146019"/>
    </source>
</evidence>
<evidence type="ECO:0000256" key="1">
    <source>
        <dbReference type="SAM" id="SignalP"/>
    </source>
</evidence>
<name>A0A9X3IIF2_9GAMM</name>
<dbReference type="EMBL" id="JAPKMY010000009">
    <property type="protein sequence ID" value="MCX5469146.1"/>
    <property type="molecule type" value="Genomic_DNA"/>
</dbReference>
<dbReference type="AlphaFoldDB" id="A0A9X3IIF2"/>